<evidence type="ECO:0000313" key="3">
    <source>
        <dbReference type="Proteomes" id="UP000002484"/>
    </source>
</evidence>
<feature type="signal peptide" evidence="1">
    <location>
        <begin position="1"/>
        <end position="26"/>
    </location>
</feature>
<dbReference type="KEGG" id="fri:FraEuI1c_3597"/>
<evidence type="ECO:0000313" key="2">
    <source>
        <dbReference type="EMBL" id="ADP81604.1"/>
    </source>
</evidence>
<dbReference type="EMBL" id="CP002299">
    <property type="protein sequence ID" value="ADP81604.1"/>
    <property type="molecule type" value="Genomic_DNA"/>
</dbReference>
<keyword evidence="3" id="KW-1185">Reference proteome</keyword>
<dbReference type="Proteomes" id="UP000002484">
    <property type="component" value="Chromosome"/>
</dbReference>
<dbReference type="STRING" id="298654.FraEuI1c_3597"/>
<feature type="chain" id="PRO_5003172533" description="Extracellular repeat protein, HAF family" evidence="1">
    <location>
        <begin position="27"/>
        <end position="371"/>
    </location>
</feature>
<keyword evidence="1" id="KW-0732">Signal</keyword>
<dbReference type="OrthoDB" id="3985792at2"/>
<organism evidence="2 3">
    <name type="scientific">Pseudofrankia inefficax (strain DSM 45817 / CECT 9037 / DDB 130130 / EuI1c)</name>
    <name type="common">Frankia inefficax</name>
    <dbReference type="NCBI Taxonomy" id="298654"/>
    <lineage>
        <taxon>Bacteria</taxon>
        <taxon>Bacillati</taxon>
        <taxon>Actinomycetota</taxon>
        <taxon>Actinomycetes</taxon>
        <taxon>Frankiales</taxon>
        <taxon>Frankiaceae</taxon>
        <taxon>Pseudofrankia</taxon>
    </lineage>
</organism>
<dbReference type="InterPro" id="IPR014262">
    <property type="entry name" value="HAF_rpt"/>
</dbReference>
<protein>
    <recommendedName>
        <fullName evidence="4">Extracellular repeat protein, HAF family</fullName>
    </recommendedName>
</protein>
<dbReference type="InParanoid" id="E3J0H5"/>
<gene>
    <name evidence="2" type="ordered locus">FraEuI1c_3597</name>
</gene>
<evidence type="ECO:0008006" key="4">
    <source>
        <dbReference type="Google" id="ProtNLM"/>
    </source>
</evidence>
<sequence precursor="true">MRFRRGMVLGPTLAALLLAAGTPAFAEQGRVVPPVDLGQLDGVPTTAAAINDLGAVVGYSTPPGPFAGNGILWSHGQRTRLPASGNIPTEINFAGQIAGNTSWIDSTGFVLKNGKLLPLGFTVTDQNAVGDVVGSRYVNGGSPHAQLWHAGQTIDLGTLGGSFSTATAVNLRGQVIGQASTADGVIHGAEWNRSGNATGHWSALPTLGGADANPTAINASGDIVGYSATPSGAYHAALWRAGRVIDLGTLGMAGSEAVAINDAGQIAAFAYPAGVNATTHAFRWWHGHATPLGSLGGSSDPVAINAVGTIAGESRTPDGTPYAVRWAGSSPTRLGLLVGGARCAARAINDLGRVVGQCAASDGTAHATLWN</sequence>
<dbReference type="AlphaFoldDB" id="E3J0H5"/>
<name>E3J0H5_PSEI1</name>
<proteinExistence type="predicted"/>
<dbReference type="eggNOG" id="COG5563">
    <property type="taxonomic scope" value="Bacteria"/>
</dbReference>
<reference evidence="2 3" key="1">
    <citation type="submission" date="2010-10" db="EMBL/GenBank/DDBJ databases">
        <title>Complete sequence of Frankia sp. EuI1c.</title>
        <authorList>
            <consortium name="US DOE Joint Genome Institute"/>
            <person name="Lucas S."/>
            <person name="Copeland A."/>
            <person name="Lapidus A."/>
            <person name="Cheng J.-F."/>
            <person name="Bruce D."/>
            <person name="Goodwin L."/>
            <person name="Pitluck S."/>
            <person name="Chertkov O."/>
            <person name="Detter J.C."/>
            <person name="Han C."/>
            <person name="Tapia R."/>
            <person name="Land M."/>
            <person name="Hauser L."/>
            <person name="Jeffries C."/>
            <person name="Kyrpides N."/>
            <person name="Ivanova N."/>
            <person name="Mikhailova N."/>
            <person name="Beauchemin N."/>
            <person name="Sen A."/>
            <person name="Sur S.A."/>
            <person name="Gtari M."/>
            <person name="Wall L."/>
            <person name="Tisa L."/>
            <person name="Woyke T."/>
        </authorList>
    </citation>
    <scope>NUCLEOTIDE SEQUENCE [LARGE SCALE GENOMIC DNA]</scope>
    <source>
        <strain evidence="3">DSM 45817 / CECT 9037 / EuI1c</strain>
    </source>
</reference>
<dbReference type="NCBIfam" id="TIGR02913">
    <property type="entry name" value="HAF_rpt"/>
    <property type="match status" value="1"/>
</dbReference>
<dbReference type="HOGENOM" id="CLU_054530_0_0_11"/>
<dbReference type="RefSeq" id="WP_013424722.1">
    <property type="nucleotide sequence ID" value="NC_014666.1"/>
</dbReference>
<accession>E3J0H5</accession>
<evidence type="ECO:0000256" key="1">
    <source>
        <dbReference type="SAM" id="SignalP"/>
    </source>
</evidence>